<evidence type="ECO:0000313" key="2">
    <source>
        <dbReference type="EMBL" id="OHA96684.1"/>
    </source>
</evidence>
<feature type="transmembrane region" description="Helical" evidence="1">
    <location>
        <begin position="6"/>
        <end position="25"/>
    </location>
</feature>
<evidence type="ECO:0008006" key="4">
    <source>
        <dbReference type="Google" id="ProtNLM"/>
    </source>
</evidence>
<feature type="transmembrane region" description="Helical" evidence="1">
    <location>
        <begin position="58"/>
        <end position="80"/>
    </location>
</feature>
<dbReference type="EMBL" id="MHVS01000004">
    <property type="protein sequence ID" value="OHA96684.1"/>
    <property type="molecule type" value="Genomic_DNA"/>
</dbReference>
<reference evidence="2 3" key="1">
    <citation type="journal article" date="2016" name="Nat. Commun.">
        <title>Thousands of microbial genomes shed light on interconnected biogeochemical processes in an aquifer system.</title>
        <authorList>
            <person name="Anantharaman K."/>
            <person name="Brown C.T."/>
            <person name="Hug L.A."/>
            <person name="Sharon I."/>
            <person name="Castelle C.J."/>
            <person name="Probst A.J."/>
            <person name="Thomas B.C."/>
            <person name="Singh A."/>
            <person name="Wilkins M.J."/>
            <person name="Karaoz U."/>
            <person name="Brodie E.L."/>
            <person name="Williams K.H."/>
            <person name="Hubbard S.S."/>
            <person name="Banfield J.F."/>
        </authorList>
    </citation>
    <scope>NUCLEOTIDE SEQUENCE [LARGE SCALE GENOMIC DNA]</scope>
</reference>
<protein>
    <recommendedName>
        <fullName evidence="4">Rod shape-determining protein MreD</fullName>
    </recommendedName>
</protein>
<keyword evidence="1" id="KW-0812">Transmembrane</keyword>
<keyword evidence="1" id="KW-1133">Transmembrane helix</keyword>
<gene>
    <name evidence="2" type="ORF">A3D49_02430</name>
</gene>
<evidence type="ECO:0000313" key="3">
    <source>
        <dbReference type="Proteomes" id="UP000177279"/>
    </source>
</evidence>
<name>A0A1G2THA2_9BACT</name>
<dbReference type="Proteomes" id="UP000177279">
    <property type="component" value="Unassembled WGS sequence"/>
</dbReference>
<evidence type="ECO:0000256" key="1">
    <source>
        <dbReference type="SAM" id="Phobius"/>
    </source>
</evidence>
<proteinExistence type="predicted"/>
<organism evidence="2 3">
    <name type="scientific">Candidatus Zambryskibacteria bacterium RIFCSPHIGHO2_02_FULL_43_37</name>
    <dbReference type="NCBI Taxonomy" id="1802749"/>
    <lineage>
        <taxon>Bacteria</taxon>
        <taxon>Candidatus Zambryskiibacteriota</taxon>
    </lineage>
</organism>
<keyword evidence="1" id="KW-0472">Membrane</keyword>
<comment type="caution">
    <text evidence="2">The sequence shown here is derived from an EMBL/GenBank/DDBJ whole genome shotgun (WGS) entry which is preliminary data.</text>
</comment>
<dbReference type="AlphaFoldDB" id="A0A1G2THA2"/>
<accession>A0A1G2THA2</accession>
<sequence>MKNLRVISSIVLILSVIFLPSYIYLPALALAIIVLPFFWEGVLIAFLIDALYGPGVSSLASIFSTFGFYSAVLLAVVVPVRRRLRTYA</sequence>